<dbReference type="Gene3D" id="3.40.710.10">
    <property type="entry name" value="DD-peptidase/beta-lactamase superfamily"/>
    <property type="match status" value="1"/>
</dbReference>
<evidence type="ECO:0000313" key="9">
    <source>
        <dbReference type="EMBL" id="MDT0305914.1"/>
    </source>
</evidence>
<name>A0ABU2L2Y0_9ACTN</name>
<feature type="domain" description="Beta-lactamase class A catalytic" evidence="8">
    <location>
        <begin position="86"/>
        <end position="301"/>
    </location>
</feature>
<protein>
    <recommendedName>
        <fullName evidence="2 5">Beta-lactamase</fullName>
        <ecNumber evidence="2 5">3.5.2.6</ecNumber>
    </recommendedName>
</protein>
<dbReference type="EMBL" id="JAVREN010000003">
    <property type="protein sequence ID" value="MDT0305914.1"/>
    <property type="molecule type" value="Genomic_DNA"/>
</dbReference>
<dbReference type="PRINTS" id="PR00118">
    <property type="entry name" value="BLACTAMASEA"/>
</dbReference>
<keyword evidence="3 5" id="KW-0378">Hydrolase</keyword>
<dbReference type="NCBIfam" id="NF033103">
    <property type="entry name" value="bla_class_A"/>
    <property type="match status" value="1"/>
</dbReference>
<evidence type="ECO:0000259" key="8">
    <source>
        <dbReference type="Pfam" id="PF13354"/>
    </source>
</evidence>
<dbReference type="Proteomes" id="UP001183388">
    <property type="component" value="Unassembled WGS sequence"/>
</dbReference>
<evidence type="ECO:0000256" key="6">
    <source>
        <dbReference type="SAM" id="MobiDB-lite"/>
    </source>
</evidence>
<dbReference type="InterPro" id="IPR023650">
    <property type="entry name" value="Beta-lactam_class-A_AS"/>
</dbReference>
<sequence>MTPPTPPKRRAPGAASRRAPRGAFLAACLLALAAALPACTSEEEPDGREASPSATDSAGNAPLAVPAEETAAGLRELEGSFDARLGVYALDTGTGREVAHRADERFAYASTFKALLVGALLRERGEDGLEEVITYGSGDLIANSPVTENFTETGMSLRELCAATLWYSDNAAANLLLEELGGPDALEAVLRELGDDTTGMDRVEPDLSEGAPGDERDTSTPRALAADLRAFLLGDALEERERGLLRRWMETNTTGETLIAAGLPEGWTVADKSGTAGYGGRNDIAVLWPEDGGDPVVLAVLSTRERENAERDDALIAEAAGVALRGLGRA</sequence>
<dbReference type="RefSeq" id="WP_311628827.1">
    <property type="nucleotide sequence ID" value="NZ_JAVREN010000003.1"/>
</dbReference>
<organism evidence="9 10">
    <name type="scientific">Streptomyces boetiae</name>
    <dbReference type="NCBI Taxonomy" id="3075541"/>
    <lineage>
        <taxon>Bacteria</taxon>
        <taxon>Bacillati</taxon>
        <taxon>Actinomycetota</taxon>
        <taxon>Actinomycetes</taxon>
        <taxon>Kitasatosporales</taxon>
        <taxon>Streptomycetaceae</taxon>
        <taxon>Streptomyces</taxon>
    </lineage>
</organism>
<feature type="region of interest" description="Disordered" evidence="6">
    <location>
        <begin position="197"/>
        <end position="219"/>
    </location>
</feature>
<evidence type="ECO:0000256" key="1">
    <source>
        <dbReference type="ARBA" id="ARBA00009009"/>
    </source>
</evidence>
<evidence type="ECO:0000256" key="7">
    <source>
        <dbReference type="SAM" id="SignalP"/>
    </source>
</evidence>
<evidence type="ECO:0000256" key="3">
    <source>
        <dbReference type="ARBA" id="ARBA00022801"/>
    </source>
</evidence>
<gene>
    <name evidence="9" type="primary">bla</name>
    <name evidence="9" type="ORF">RM780_02915</name>
</gene>
<dbReference type="EC" id="3.5.2.6" evidence="2 5"/>
<dbReference type="PANTHER" id="PTHR35333">
    <property type="entry name" value="BETA-LACTAMASE"/>
    <property type="match status" value="1"/>
</dbReference>
<comment type="caution">
    <text evidence="9">The sequence shown here is derived from an EMBL/GenBank/DDBJ whole genome shotgun (WGS) entry which is preliminary data.</text>
</comment>
<accession>A0ABU2L2Y0</accession>
<keyword evidence="4 5" id="KW-0046">Antibiotic resistance</keyword>
<keyword evidence="10" id="KW-1185">Reference proteome</keyword>
<dbReference type="Pfam" id="PF13354">
    <property type="entry name" value="Beta-lactamase2"/>
    <property type="match status" value="1"/>
</dbReference>
<dbReference type="InterPro" id="IPR000871">
    <property type="entry name" value="Beta-lactam_class-A"/>
</dbReference>
<feature type="chain" id="PRO_5045096010" description="Beta-lactamase" evidence="7">
    <location>
        <begin position="41"/>
        <end position="330"/>
    </location>
</feature>
<dbReference type="InterPro" id="IPR012338">
    <property type="entry name" value="Beta-lactam/transpept-like"/>
</dbReference>
<evidence type="ECO:0000313" key="10">
    <source>
        <dbReference type="Proteomes" id="UP001183388"/>
    </source>
</evidence>
<feature type="signal peptide" evidence="7">
    <location>
        <begin position="1"/>
        <end position="40"/>
    </location>
</feature>
<proteinExistence type="inferred from homology"/>
<dbReference type="InterPro" id="IPR045155">
    <property type="entry name" value="Beta-lactam_cat"/>
</dbReference>
<dbReference type="PROSITE" id="PS00146">
    <property type="entry name" value="BETA_LACTAMASE_A"/>
    <property type="match status" value="1"/>
</dbReference>
<evidence type="ECO:0000256" key="5">
    <source>
        <dbReference type="RuleBase" id="RU361140"/>
    </source>
</evidence>
<dbReference type="GO" id="GO:0008800">
    <property type="term" value="F:beta-lactamase activity"/>
    <property type="evidence" value="ECO:0007669"/>
    <property type="project" value="UniProtKB-EC"/>
</dbReference>
<comment type="catalytic activity">
    <reaction evidence="5">
        <text>a beta-lactam + H2O = a substituted beta-amino acid</text>
        <dbReference type="Rhea" id="RHEA:20401"/>
        <dbReference type="ChEBI" id="CHEBI:15377"/>
        <dbReference type="ChEBI" id="CHEBI:35627"/>
        <dbReference type="ChEBI" id="CHEBI:140347"/>
        <dbReference type="EC" id="3.5.2.6"/>
    </reaction>
</comment>
<reference evidence="10" key="1">
    <citation type="submission" date="2023-07" db="EMBL/GenBank/DDBJ databases">
        <title>30 novel species of actinomycetes from the DSMZ collection.</title>
        <authorList>
            <person name="Nouioui I."/>
        </authorList>
    </citation>
    <scope>NUCLEOTIDE SEQUENCE [LARGE SCALE GENOMIC DNA]</scope>
    <source>
        <strain evidence="10">DSM 44917</strain>
    </source>
</reference>
<keyword evidence="7" id="KW-0732">Signal</keyword>
<dbReference type="SUPFAM" id="SSF56601">
    <property type="entry name" value="beta-lactamase/transpeptidase-like"/>
    <property type="match status" value="1"/>
</dbReference>
<evidence type="ECO:0000256" key="4">
    <source>
        <dbReference type="ARBA" id="ARBA00023251"/>
    </source>
</evidence>
<evidence type="ECO:0000256" key="2">
    <source>
        <dbReference type="ARBA" id="ARBA00012865"/>
    </source>
</evidence>
<feature type="region of interest" description="Disordered" evidence="6">
    <location>
        <begin position="40"/>
        <end position="61"/>
    </location>
</feature>
<comment type="similarity">
    <text evidence="1 5">Belongs to the class-A beta-lactamase family.</text>
</comment>
<dbReference type="PANTHER" id="PTHR35333:SF3">
    <property type="entry name" value="BETA-LACTAMASE-TYPE TRANSPEPTIDASE FOLD CONTAINING PROTEIN"/>
    <property type="match status" value="1"/>
</dbReference>